<evidence type="ECO:0000313" key="1">
    <source>
        <dbReference type="EMBL" id="BCX80372.1"/>
    </source>
</evidence>
<protein>
    <submittedName>
        <fullName evidence="1">Putative aminoglycoside N(6')-acetyltransferase</fullName>
    </submittedName>
</protein>
<sequence>MQYINVQPLDVSGLDAIQTIYVFTDGKLNVPYRTSFEVACDQYFNRFL</sequence>
<dbReference type="EMBL" id="LC636067">
    <property type="protein sequence ID" value="BCX80372.1"/>
    <property type="molecule type" value="Genomic_DNA"/>
</dbReference>
<reference evidence="1" key="1">
    <citation type="submission" date="2021-06" db="EMBL/GenBank/DDBJ databases">
        <title>Spreading carbapenem-resistant Pseudomonas aeruginosa clinical isolates in Nepal.</title>
        <authorList>
            <person name="Takahashi T."/>
            <person name="Tada T."/>
            <person name="Kirikae T."/>
        </authorList>
    </citation>
    <scope>NUCLEOTIDE SEQUENCE</scope>
    <source>
        <strain evidence="1">JUNP127-1</strain>
    </source>
</reference>
<keyword evidence="1" id="KW-0808">Transferase</keyword>
<gene>
    <name evidence="1" type="primary">aac(6')</name>
</gene>
<accession>A0A8D5Y4B5</accession>
<dbReference type="AlphaFoldDB" id="A0A8D5Y4B5"/>
<proteinExistence type="predicted"/>
<dbReference type="GO" id="GO:0016740">
    <property type="term" value="F:transferase activity"/>
    <property type="evidence" value="ECO:0007669"/>
    <property type="project" value="UniProtKB-KW"/>
</dbReference>
<organism evidence="1">
    <name type="scientific">Pseudomonas aeruginosa</name>
    <dbReference type="NCBI Taxonomy" id="287"/>
    <lineage>
        <taxon>Bacteria</taxon>
        <taxon>Pseudomonadati</taxon>
        <taxon>Pseudomonadota</taxon>
        <taxon>Gammaproteobacteria</taxon>
        <taxon>Pseudomonadales</taxon>
        <taxon>Pseudomonadaceae</taxon>
        <taxon>Pseudomonas</taxon>
    </lineage>
</organism>
<name>A0A8D5Y4B5_PSEAI</name>